<feature type="domain" description="THIF-type NAD/FAD binding fold" evidence="2">
    <location>
        <begin position="5"/>
        <end position="239"/>
    </location>
</feature>
<dbReference type="eggNOG" id="COG0476">
    <property type="taxonomic scope" value="Bacteria"/>
</dbReference>
<dbReference type="Gene3D" id="3.40.50.720">
    <property type="entry name" value="NAD(P)-binding Rossmann-like Domain"/>
    <property type="match status" value="1"/>
</dbReference>
<keyword evidence="3" id="KW-0808">Transferase</keyword>
<reference evidence="3 4" key="1">
    <citation type="submission" date="2014-07" db="EMBL/GenBank/DDBJ databases">
        <authorList>
            <person name="Urmite Genomes Urmite Genomes"/>
        </authorList>
    </citation>
    <scope>NUCLEOTIDE SEQUENCE [LARGE SCALE GENOMIC DNA]</scope>
    <source>
        <strain evidence="3 4">13MG44_air</strain>
    </source>
</reference>
<dbReference type="SUPFAM" id="SSF69572">
    <property type="entry name" value="Activating enzymes of the ubiquitin-like proteins"/>
    <property type="match status" value="1"/>
</dbReference>
<dbReference type="GO" id="GO:0005829">
    <property type="term" value="C:cytosol"/>
    <property type="evidence" value="ECO:0007669"/>
    <property type="project" value="TreeGrafter"/>
</dbReference>
<dbReference type="HOGENOM" id="CLU_013325_10_1_9"/>
<dbReference type="Pfam" id="PF00899">
    <property type="entry name" value="ThiF"/>
    <property type="match status" value="1"/>
</dbReference>
<dbReference type="FunFam" id="3.40.50.720:FF:000080">
    <property type="entry name" value="Thiazole biosynthesis adenylyltransferase ThiF"/>
    <property type="match status" value="1"/>
</dbReference>
<dbReference type="CDD" id="cd00757">
    <property type="entry name" value="ThiF_MoeB_HesA_family"/>
    <property type="match status" value="1"/>
</dbReference>
<dbReference type="RefSeq" id="WP_035807383.1">
    <property type="nucleotide sequence ID" value="NZ_CCSE01000001.1"/>
</dbReference>
<dbReference type="STRING" id="1461582.BN1048_00086"/>
<dbReference type="OrthoDB" id="9804286at2"/>
<evidence type="ECO:0000259" key="2">
    <source>
        <dbReference type="Pfam" id="PF00899"/>
    </source>
</evidence>
<dbReference type="InterPro" id="IPR045886">
    <property type="entry name" value="ThiF/MoeB/HesA"/>
</dbReference>
<dbReference type="PANTHER" id="PTHR10953:SF102">
    <property type="entry name" value="ADENYLYLTRANSFERASE AND SULFURTRANSFERASE MOCS3"/>
    <property type="match status" value="1"/>
</dbReference>
<evidence type="ECO:0000256" key="1">
    <source>
        <dbReference type="ARBA" id="ARBA00009919"/>
    </source>
</evidence>
<gene>
    <name evidence="3" type="primary">moeB</name>
    <name evidence="3" type="ORF">BN1048_00086</name>
</gene>
<dbReference type="InterPro" id="IPR035985">
    <property type="entry name" value="Ubiquitin-activating_enz"/>
</dbReference>
<dbReference type="EMBL" id="CCSE01000001">
    <property type="protein sequence ID" value="CDZ98967.1"/>
    <property type="molecule type" value="Genomic_DNA"/>
</dbReference>
<dbReference type="AlphaFoldDB" id="A0A078M0N6"/>
<protein>
    <submittedName>
        <fullName evidence="3">Molybdopterin-synthase adenylyltransferase</fullName>
    </submittedName>
</protein>
<keyword evidence="3" id="KW-0548">Nucleotidyltransferase</keyword>
<evidence type="ECO:0000313" key="3">
    <source>
        <dbReference type="EMBL" id="CDZ98967.1"/>
    </source>
</evidence>
<dbReference type="GO" id="GO:0008641">
    <property type="term" value="F:ubiquitin-like modifier activating enzyme activity"/>
    <property type="evidence" value="ECO:0007669"/>
    <property type="project" value="InterPro"/>
</dbReference>
<organism evidence="3 4">
    <name type="scientific">Jeotgalicoccus saudimassiliensis</name>
    <dbReference type="NCBI Taxonomy" id="1461582"/>
    <lineage>
        <taxon>Bacteria</taxon>
        <taxon>Bacillati</taxon>
        <taxon>Bacillota</taxon>
        <taxon>Bacilli</taxon>
        <taxon>Bacillales</taxon>
        <taxon>Staphylococcaceae</taxon>
        <taxon>Jeotgalicoccus</taxon>
    </lineage>
</organism>
<keyword evidence="4" id="KW-1185">Reference proteome</keyword>
<dbReference type="Proteomes" id="UP000044136">
    <property type="component" value="Unassembled WGS sequence"/>
</dbReference>
<proteinExistence type="inferred from homology"/>
<dbReference type="GO" id="GO:0004792">
    <property type="term" value="F:thiosulfate-cyanide sulfurtransferase activity"/>
    <property type="evidence" value="ECO:0007669"/>
    <property type="project" value="TreeGrafter"/>
</dbReference>
<dbReference type="PANTHER" id="PTHR10953">
    <property type="entry name" value="UBIQUITIN-ACTIVATING ENZYME E1"/>
    <property type="match status" value="1"/>
</dbReference>
<name>A0A078M0N6_9STAP</name>
<accession>A0A078M0N6</accession>
<dbReference type="GO" id="GO:0008146">
    <property type="term" value="F:sulfotransferase activity"/>
    <property type="evidence" value="ECO:0007669"/>
    <property type="project" value="TreeGrafter"/>
</dbReference>
<sequence>MDNRYSRQLLYSNIGEGGQRLLGEKTVVIVGLGALGSLSSEMLARAGVGRLILIDRDYVEATNLQRQTLYNEEDAAEKKPKAAAAHDKLVKINSSIDIEVHIAHCDAGLIEAVAKDADLILDGTDNFDTRMLINDAAFKHNIPWIYAACVEGSYSSAAFVPGDTPCFRCLTPVLPSTTLTCDTAGIIGPAVHMAVSNQVTTALKILTEQFNAPYHLHIGNVWDMDYMKFNIGNMTETDCPTCQTHEYPELNRTEANAMKFCGRDMIQFIDGRLTEPVVKSTLKQADIAFKETPYFIEFNYEETRIVSFSNGRMLMHNVENLNKARTIVNQLFG</sequence>
<dbReference type="InterPro" id="IPR000594">
    <property type="entry name" value="ThiF_NAD_FAD-bd"/>
</dbReference>
<comment type="similarity">
    <text evidence="1">Belongs to the HesA/MoeB/ThiF family.</text>
</comment>
<evidence type="ECO:0000313" key="4">
    <source>
        <dbReference type="Proteomes" id="UP000044136"/>
    </source>
</evidence>
<dbReference type="GO" id="GO:0016779">
    <property type="term" value="F:nucleotidyltransferase activity"/>
    <property type="evidence" value="ECO:0007669"/>
    <property type="project" value="UniProtKB-KW"/>
</dbReference>